<dbReference type="Gene3D" id="3.30.70.2450">
    <property type="match status" value="1"/>
</dbReference>
<dbReference type="Gene3D" id="3.50.50.60">
    <property type="entry name" value="FAD/NAD(P)-binding domain"/>
    <property type="match status" value="1"/>
</dbReference>
<dbReference type="GO" id="GO:0071949">
    <property type="term" value="F:FAD binding"/>
    <property type="evidence" value="ECO:0007669"/>
    <property type="project" value="InterPro"/>
</dbReference>
<evidence type="ECO:0000313" key="3">
    <source>
        <dbReference type="EMBL" id="MBH0114456.1"/>
    </source>
</evidence>
<reference evidence="3" key="1">
    <citation type="submission" date="2020-11" db="EMBL/GenBank/DDBJ databases">
        <title>Novosphingobium aureum sp. nov., a marine bacterium isolated from sediment of a salt flat.</title>
        <authorList>
            <person name="Yoo Y."/>
            <person name="Kim J.-J."/>
        </authorList>
    </citation>
    <scope>NUCLEOTIDE SEQUENCE</scope>
    <source>
        <strain evidence="3">YJ-S2-02</strain>
    </source>
</reference>
<proteinExistence type="predicted"/>
<comment type="caution">
    <text evidence="3">The sequence shown here is derived from an EMBL/GenBank/DDBJ whole genome shotgun (WGS) entry which is preliminary data.</text>
</comment>
<gene>
    <name evidence="3" type="ORF">I5E68_16035</name>
</gene>
<dbReference type="PRINTS" id="PR00420">
    <property type="entry name" value="RNGMNOXGNASE"/>
</dbReference>
<feature type="domain" description="FAD-binding" evidence="2">
    <location>
        <begin position="5"/>
        <end position="339"/>
    </location>
</feature>
<protein>
    <submittedName>
        <fullName evidence="3">FAD-dependent monooxygenase</fullName>
    </submittedName>
</protein>
<dbReference type="RefSeq" id="WP_197165860.1">
    <property type="nucleotide sequence ID" value="NZ_JADZGI010000003.1"/>
</dbReference>
<keyword evidence="3" id="KW-0503">Monooxygenase</keyword>
<dbReference type="Pfam" id="PF01494">
    <property type="entry name" value="FAD_binding_3"/>
    <property type="match status" value="1"/>
</dbReference>
<name>A0A931HFL4_9SPHN</name>
<dbReference type="EMBL" id="JADZGI010000003">
    <property type="protein sequence ID" value="MBH0114456.1"/>
    <property type="molecule type" value="Genomic_DNA"/>
</dbReference>
<dbReference type="InterPro" id="IPR036188">
    <property type="entry name" value="FAD/NAD-bd_sf"/>
</dbReference>
<dbReference type="SUPFAM" id="SSF51905">
    <property type="entry name" value="FAD/NAD(P)-binding domain"/>
    <property type="match status" value="1"/>
</dbReference>
<dbReference type="PANTHER" id="PTHR43476:SF5">
    <property type="entry name" value="FAD-DEPENDENT MONOOXYGENASE"/>
    <property type="match status" value="1"/>
</dbReference>
<organism evidence="3 4">
    <name type="scientific">Novosphingobium aureum</name>
    <dbReference type="NCBI Taxonomy" id="2792964"/>
    <lineage>
        <taxon>Bacteria</taxon>
        <taxon>Pseudomonadati</taxon>
        <taxon>Pseudomonadota</taxon>
        <taxon>Alphaproteobacteria</taxon>
        <taxon>Sphingomonadales</taxon>
        <taxon>Sphingomonadaceae</taxon>
        <taxon>Novosphingobium</taxon>
    </lineage>
</organism>
<dbReference type="GO" id="GO:0004497">
    <property type="term" value="F:monooxygenase activity"/>
    <property type="evidence" value="ECO:0007669"/>
    <property type="project" value="UniProtKB-KW"/>
</dbReference>
<keyword evidence="4" id="KW-1185">Reference proteome</keyword>
<dbReference type="PANTHER" id="PTHR43476">
    <property type="entry name" value="3-(3-HYDROXY-PHENYL)PROPIONATE/3-HYDROXYCINNAMIC ACID HYDROXYLASE"/>
    <property type="match status" value="1"/>
</dbReference>
<dbReference type="InterPro" id="IPR002938">
    <property type="entry name" value="FAD-bd"/>
</dbReference>
<dbReference type="AlphaFoldDB" id="A0A931HFL4"/>
<evidence type="ECO:0000256" key="1">
    <source>
        <dbReference type="ARBA" id="ARBA00023002"/>
    </source>
</evidence>
<accession>A0A931HFL4</accession>
<keyword evidence="1" id="KW-0560">Oxidoreductase</keyword>
<evidence type="ECO:0000313" key="4">
    <source>
        <dbReference type="Proteomes" id="UP000617634"/>
    </source>
</evidence>
<dbReference type="InterPro" id="IPR050631">
    <property type="entry name" value="PheA/TfdB_FAD_monoxygenase"/>
</dbReference>
<dbReference type="Proteomes" id="UP000617634">
    <property type="component" value="Unassembled WGS sequence"/>
</dbReference>
<evidence type="ECO:0000259" key="2">
    <source>
        <dbReference type="Pfam" id="PF01494"/>
    </source>
</evidence>
<sequence length="398" mass="44310">MNQHRVGIVGAGPVGLTCAMRLAQMGIASVVIELEPELKRDLRASTFHPPTLDLLDEFAITPYLLEKGRICPSWQIRIHETGENVQFNLALLKDDTAHPYRLQCEQHWLTHALMERLEAMDLVTVMMGTKVTSVTQDADKVTVLAERGGESETLEFDVLVGADGAKSTVRGQVGLSLDGETYPEETILATTTFPFEDHLPGLCNANYVWTEAGTYSLLRLPQFWRVSLYPDAGETMEEAMEPERIEAKLQRIVPRPGERYDVDEVRRYRVHRRIVSDFRVGRVALAGDAAHINSPSGGMGMNGGIHDAFCLSEAIRDVLASGDTGILDRYTRQRRPIVSADILAQANTNRSRMQERDKSARQAIFADLKALAADPERHYDRVLESSMIAGLRRAAEIA</sequence>